<name>A0ABR8FZA2_9NOSO</name>
<keyword evidence="2" id="KW-1185">Reference proteome</keyword>
<organism evidence="1 2">
    <name type="scientific">Nostoc spongiaeforme FACHB-130</name>
    <dbReference type="NCBI Taxonomy" id="1357510"/>
    <lineage>
        <taxon>Bacteria</taxon>
        <taxon>Bacillati</taxon>
        <taxon>Cyanobacteriota</taxon>
        <taxon>Cyanophyceae</taxon>
        <taxon>Nostocales</taxon>
        <taxon>Nostocaceae</taxon>
        <taxon>Nostoc</taxon>
    </lineage>
</organism>
<protein>
    <submittedName>
        <fullName evidence="1">Uncharacterized protein</fullName>
    </submittedName>
</protein>
<proteinExistence type="predicted"/>
<gene>
    <name evidence="1" type="ORF">H6G74_16250</name>
</gene>
<accession>A0ABR8FZA2</accession>
<dbReference type="EMBL" id="JACJTB010000020">
    <property type="protein sequence ID" value="MBD2595870.1"/>
    <property type="molecule type" value="Genomic_DNA"/>
</dbReference>
<evidence type="ECO:0000313" key="1">
    <source>
        <dbReference type="EMBL" id="MBD2595870.1"/>
    </source>
</evidence>
<comment type="caution">
    <text evidence="1">The sequence shown here is derived from an EMBL/GenBank/DDBJ whole genome shotgun (WGS) entry which is preliminary data.</text>
</comment>
<reference evidence="1 2" key="1">
    <citation type="journal article" date="2020" name="ISME J.">
        <title>Comparative genomics reveals insights into cyanobacterial evolution and habitat adaptation.</title>
        <authorList>
            <person name="Chen M.Y."/>
            <person name="Teng W.K."/>
            <person name="Zhao L."/>
            <person name="Hu C.X."/>
            <person name="Zhou Y.K."/>
            <person name="Han B.P."/>
            <person name="Song L.R."/>
            <person name="Shu W.S."/>
        </authorList>
    </citation>
    <scope>NUCLEOTIDE SEQUENCE [LARGE SCALE GENOMIC DNA]</scope>
    <source>
        <strain evidence="1 2">FACHB-130</strain>
    </source>
</reference>
<dbReference type="Proteomes" id="UP000603457">
    <property type="component" value="Unassembled WGS sequence"/>
</dbReference>
<sequence length="54" mass="6211">MAFVGLRCRSTQPTEEATNETIVLGCEKVFFLTNRKGRKGHKEGEEGKEREFHK</sequence>
<evidence type="ECO:0000313" key="2">
    <source>
        <dbReference type="Proteomes" id="UP000603457"/>
    </source>
</evidence>
<dbReference type="RefSeq" id="WP_190968636.1">
    <property type="nucleotide sequence ID" value="NZ_JACJTB010000020.1"/>
</dbReference>